<dbReference type="GO" id="GO:0009372">
    <property type="term" value="P:quorum sensing"/>
    <property type="evidence" value="ECO:0007669"/>
    <property type="project" value="InterPro"/>
</dbReference>
<proteinExistence type="predicted"/>
<protein>
    <recommendedName>
        <fullName evidence="3">mRNA interferase MqsR</fullName>
    </recommendedName>
</protein>
<dbReference type="Gene3D" id="3.30.2310.40">
    <property type="match status" value="1"/>
</dbReference>
<dbReference type="AlphaFoldDB" id="A0A422QJR5"/>
<dbReference type="OrthoDB" id="8611934at2"/>
<dbReference type="InterPro" id="IPR038493">
    <property type="entry name" value="MqsR_sf"/>
</dbReference>
<reference evidence="1" key="1">
    <citation type="submission" date="2014-10" db="EMBL/GenBank/DDBJ databases">
        <title>Massilia sp. genome.</title>
        <authorList>
            <person name="Xu B."/>
            <person name="Dai L."/>
            <person name="Huang Z."/>
        </authorList>
    </citation>
    <scope>NUCLEOTIDE SEQUENCE [LARGE SCALE GENOMIC DNA]</scope>
    <source>
        <strain evidence="1">CFS-1</strain>
    </source>
</reference>
<evidence type="ECO:0000313" key="1">
    <source>
        <dbReference type="EMBL" id="RNF30206.1"/>
    </source>
</evidence>
<dbReference type="RefSeq" id="WP_123070095.1">
    <property type="nucleotide sequence ID" value="NZ_JSAB01000129.1"/>
</dbReference>
<evidence type="ECO:0000313" key="2">
    <source>
        <dbReference type="Proteomes" id="UP000283254"/>
    </source>
</evidence>
<gene>
    <name evidence="1" type="ORF">NM04_13840</name>
</gene>
<dbReference type="EMBL" id="JSAB01000129">
    <property type="protein sequence ID" value="RNF30206.1"/>
    <property type="molecule type" value="Genomic_DNA"/>
</dbReference>
<dbReference type="GO" id="GO:0017148">
    <property type="term" value="P:negative regulation of translation"/>
    <property type="evidence" value="ECO:0007669"/>
    <property type="project" value="InterPro"/>
</dbReference>
<name>A0A422QJR5_9BURK</name>
<keyword evidence="2" id="KW-1185">Reference proteome</keyword>
<dbReference type="Pfam" id="PF15723">
    <property type="entry name" value="MqsR_toxin"/>
    <property type="match status" value="1"/>
</dbReference>
<dbReference type="GO" id="GO:0044010">
    <property type="term" value="P:single-species biofilm formation"/>
    <property type="evidence" value="ECO:0007669"/>
    <property type="project" value="InterPro"/>
</dbReference>
<evidence type="ECO:0008006" key="3">
    <source>
        <dbReference type="Google" id="ProtNLM"/>
    </source>
</evidence>
<accession>A0A422QJR5</accession>
<sequence length="101" mass="11441">MTNYITPTHDLAQMIALIKQDKYKTTKVAREGATQLGLTHDEMIAVVVDLPRVGKFYKTMESDNNPGHWMDVYHTQTQAGADVYLKLMIQNGVLIVSFKEL</sequence>
<dbReference type="Proteomes" id="UP000283254">
    <property type="component" value="Unassembled WGS sequence"/>
</dbReference>
<organism evidence="1 2">
    <name type="scientific">Massilia aurea</name>
    <dbReference type="NCBI Taxonomy" id="373040"/>
    <lineage>
        <taxon>Bacteria</taxon>
        <taxon>Pseudomonadati</taxon>
        <taxon>Pseudomonadota</taxon>
        <taxon>Betaproteobacteria</taxon>
        <taxon>Burkholderiales</taxon>
        <taxon>Oxalobacteraceae</taxon>
        <taxon>Telluria group</taxon>
        <taxon>Massilia</taxon>
    </lineage>
</organism>
<dbReference type="InterPro" id="IPR031451">
    <property type="entry name" value="MqsR_toxin"/>
</dbReference>
<comment type="caution">
    <text evidence="1">The sequence shown here is derived from an EMBL/GenBank/DDBJ whole genome shotgun (WGS) entry which is preliminary data.</text>
</comment>